<dbReference type="PANTHER" id="PTHR35546:SF66">
    <property type="entry name" value="F-BOX DOMAIN-CONTAINING PROTEIN"/>
    <property type="match status" value="1"/>
</dbReference>
<sequence length="393" mass="45728">MLSFPGKKRAMEMENNQVSSQDILELILSKLPLKPRTRFKCVSRVWNALITDLRHIQPPTTASGLVFSFKKPSSINPIYQLNLLEVVQDQSLSCFVHTSLTHELPWLIDSCNGLLLFGTKKGISLTYLVSSPVRNQWLKLPPPGHGSSVPVSASLAFDGVRQHFDVICQFWEDADIKNGTLKYQIFSSQSWQWREYNGKIHNSALCLSKDFNREEWYCPSLYCKGRMYWIWSLCLLVFNENKLSFELMELPKTKLRLTSLYCGKRLWESEDHLHYCDSTYVGFYIWERIEIDNRNDFGLKWRLKNYIRMDELVSRNYYPDDVVFLISPVSVKPCAFNDDLQILYFQLPRIIAAYSFETRKAVKILSDDAIGQSSHDNVFPFLFNAVDLHGWGR</sequence>
<protein>
    <submittedName>
        <fullName evidence="3">Uncharacterized protein</fullName>
    </submittedName>
</protein>
<feature type="domain" description="F-box" evidence="1">
    <location>
        <begin position="21"/>
        <end position="54"/>
    </location>
</feature>
<accession>A0A6A2W8S2</accession>
<dbReference type="Proteomes" id="UP000436088">
    <property type="component" value="Unassembled WGS sequence"/>
</dbReference>
<dbReference type="PANTHER" id="PTHR35546">
    <property type="entry name" value="F-BOX PROTEIN INTERACTION DOMAIN PROTEIN-RELATED"/>
    <property type="match status" value="1"/>
</dbReference>
<dbReference type="Pfam" id="PF24750">
    <property type="entry name" value="b-prop_At3g26010-like"/>
    <property type="match status" value="1"/>
</dbReference>
<reference evidence="3" key="1">
    <citation type="submission" date="2019-09" db="EMBL/GenBank/DDBJ databases">
        <title>Draft genome information of white flower Hibiscus syriacus.</title>
        <authorList>
            <person name="Kim Y.-M."/>
        </authorList>
    </citation>
    <scope>NUCLEOTIDE SEQUENCE [LARGE SCALE GENOMIC DNA]</scope>
    <source>
        <strain evidence="3">YM2019G1</strain>
    </source>
</reference>
<dbReference type="Pfam" id="PF00646">
    <property type="entry name" value="F-box"/>
    <property type="match status" value="1"/>
</dbReference>
<dbReference type="InterPro" id="IPR056592">
    <property type="entry name" value="Beta-prop_At3g26010-like"/>
</dbReference>
<dbReference type="AlphaFoldDB" id="A0A6A2W8S2"/>
<dbReference type="InterPro" id="IPR036047">
    <property type="entry name" value="F-box-like_dom_sf"/>
</dbReference>
<evidence type="ECO:0000259" key="2">
    <source>
        <dbReference type="Pfam" id="PF24750"/>
    </source>
</evidence>
<keyword evidence="4" id="KW-1185">Reference proteome</keyword>
<gene>
    <name evidence="3" type="ORF">F3Y22_tig00117056pilonHSYRG00675</name>
</gene>
<comment type="caution">
    <text evidence="3">The sequence shown here is derived from an EMBL/GenBank/DDBJ whole genome shotgun (WGS) entry which is preliminary data.</text>
</comment>
<evidence type="ECO:0000259" key="1">
    <source>
        <dbReference type="Pfam" id="PF00646"/>
    </source>
</evidence>
<dbReference type="EMBL" id="VEPZ02001788">
    <property type="protein sequence ID" value="KAE8654012.1"/>
    <property type="molecule type" value="Genomic_DNA"/>
</dbReference>
<dbReference type="InterPro" id="IPR055290">
    <property type="entry name" value="At3g26010-like"/>
</dbReference>
<feature type="domain" description="F-box protein At3g26010-like beta-propeller" evidence="2">
    <location>
        <begin position="90"/>
        <end position="286"/>
    </location>
</feature>
<dbReference type="InterPro" id="IPR001810">
    <property type="entry name" value="F-box_dom"/>
</dbReference>
<proteinExistence type="predicted"/>
<name>A0A6A2W8S2_HIBSY</name>
<evidence type="ECO:0000313" key="3">
    <source>
        <dbReference type="EMBL" id="KAE8654012.1"/>
    </source>
</evidence>
<organism evidence="3 4">
    <name type="scientific">Hibiscus syriacus</name>
    <name type="common">Rose of Sharon</name>
    <dbReference type="NCBI Taxonomy" id="106335"/>
    <lineage>
        <taxon>Eukaryota</taxon>
        <taxon>Viridiplantae</taxon>
        <taxon>Streptophyta</taxon>
        <taxon>Embryophyta</taxon>
        <taxon>Tracheophyta</taxon>
        <taxon>Spermatophyta</taxon>
        <taxon>Magnoliopsida</taxon>
        <taxon>eudicotyledons</taxon>
        <taxon>Gunneridae</taxon>
        <taxon>Pentapetalae</taxon>
        <taxon>rosids</taxon>
        <taxon>malvids</taxon>
        <taxon>Malvales</taxon>
        <taxon>Malvaceae</taxon>
        <taxon>Malvoideae</taxon>
        <taxon>Hibiscus</taxon>
    </lineage>
</organism>
<evidence type="ECO:0000313" key="4">
    <source>
        <dbReference type="Proteomes" id="UP000436088"/>
    </source>
</evidence>
<dbReference type="SUPFAM" id="SSF81383">
    <property type="entry name" value="F-box domain"/>
    <property type="match status" value="1"/>
</dbReference>